<evidence type="ECO:0000313" key="1">
    <source>
        <dbReference type="EMBL" id="VFQ45992.1"/>
    </source>
</evidence>
<proteinExistence type="predicted"/>
<evidence type="ECO:0000313" key="2">
    <source>
        <dbReference type="Proteomes" id="UP000507962"/>
    </source>
</evidence>
<dbReference type="AlphaFoldDB" id="A0A4U8YVK4"/>
<dbReference type="Proteomes" id="UP000507962">
    <property type="component" value="Unassembled WGS sequence"/>
</dbReference>
<name>A0A4U8YVK4_9BACT</name>
<sequence>MRKGQGEKRGKEIRYRNRRRRDRTLRYSMDLVYPDRYGVSNPEPRAPRAWAAAYPLEIIASLKLSVYNADSAAHTQRGNLFARRTLKPPLEPS</sequence>
<gene>
    <name evidence="1" type="ORF">MSL71_36550</name>
</gene>
<dbReference type="EMBL" id="CAADHO010000007">
    <property type="protein sequence ID" value="VFQ45992.1"/>
    <property type="molecule type" value="Genomic_DNA"/>
</dbReference>
<reference evidence="1 2" key="1">
    <citation type="submission" date="2019-03" db="EMBL/GenBank/DDBJ databases">
        <authorList>
            <person name="Nijsse B."/>
        </authorList>
    </citation>
    <scope>NUCLEOTIDE SEQUENCE [LARGE SCALE GENOMIC DNA]</scope>
    <source>
        <strain evidence="1">Desulfoluna butyratoxydans MSL71</strain>
    </source>
</reference>
<accession>A0A4U8YVK4</accession>
<keyword evidence="2" id="KW-1185">Reference proteome</keyword>
<organism evidence="1 2">
    <name type="scientific">Desulfoluna butyratoxydans</name>
    <dbReference type="NCBI Taxonomy" id="231438"/>
    <lineage>
        <taxon>Bacteria</taxon>
        <taxon>Pseudomonadati</taxon>
        <taxon>Thermodesulfobacteriota</taxon>
        <taxon>Desulfobacteria</taxon>
        <taxon>Desulfobacterales</taxon>
        <taxon>Desulfolunaceae</taxon>
        <taxon>Desulfoluna</taxon>
    </lineage>
</organism>
<protein>
    <submittedName>
        <fullName evidence="1">Uncharacterized protein</fullName>
    </submittedName>
</protein>